<dbReference type="Gene3D" id="3.40.1190.20">
    <property type="match status" value="1"/>
</dbReference>
<evidence type="ECO:0000256" key="11">
    <source>
        <dbReference type="ARBA" id="ARBA00023277"/>
    </source>
</evidence>
<dbReference type="HAMAP" id="MF_01987">
    <property type="entry name" value="Ribokinase"/>
    <property type="match status" value="1"/>
</dbReference>
<feature type="binding site" evidence="12">
    <location>
        <begin position="14"/>
        <end position="16"/>
    </location>
    <ligand>
        <name>substrate</name>
    </ligand>
</feature>
<evidence type="ECO:0000256" key="12">
    <source>
        <dbReference type="HAMAP-Rule" id="MF_01987"/>
    </source>
</evidence>
<keyword evidence="6 12" id="KW-0547">Nucleotide-binding</keyword>
<evidence type="ECO:0000256" key="5">
    <source>
        <dbReference type="ARBA" id="ARBA00022723"/>
    </source>
</evidence>
<dbReference type="InterPro" id="IPR011611">
    <property type="entry name" value="PfkB_dom"/>
</dbReference>
<keyword evidence="5 12" id="KW-0479">Metal-binding</keyword>
<accession>A0ABV9JSG0</accession>
<keyword evidence="8 12" id="KW-0067">ATP-binding</keyword>
<evidence type="ECO:0000256" key="6">
    <source>
        <dbReference type="ARBA" id="ARBA00022741"/>
    </source>
</evidence>
<feature type="binding site" evidence="12">
    <location>
        <position position="239"/>
    </location>
    <ligand>
        <name>K(+)</name>
        <dbReference type="ChEBI" id="CHEBI:29103"/>
    </ligand>
</feature>
<evidence type="ECO:0000256" key="7">
    <source>
        <dbReference type="ARBA" id="ARBA00022777"/>
    </source>
</evidence>
<feature type="active site" description="Proton acceptor" evidence="12">
    <location>
        <position position="243"/>
    </location>
</feature>
<keyword evidence="11 12" id="KW-0119">Carbohydrate metabolism</keyword>
<evidence type="ECO:0000259" key="13">
    <source>
        <dbReference type="Pfam" id="PF00294"/>
    </source>
</evidence>
<feature type="binding site" evidence="12">
    <location>
        <begin position="242"/>
        <end position="243"/>
    </location>
    <ligand>
        <name>ATP</name>
        <dbReference type="ChEBI" id="CHEBI:30616"/>
    </ligand>
</feature>
<comment type="subunit">
    <text evidence="12">Homodimer.</text>
</comment>
<proteinExistence type="inferred from homology"/>
<keyword evidence="10 12" id="KW-0630">Potassium</keyword>
<organism evidence="14 15">
    <name type="scientific">Oceanobacillus aidingensis</name>
    <dbReference type="NCBI Taxonomy" id="645964"/>
    <lineage>
        <taxon>Bacteria</taxon>
        <taxon>Bacillati</taxon>
        <taxon>Bacillota</taxon>
        <taxon>Bacilli</taxon>
        <taxon>Bacillales</taxon>
        <taxon>Bacillaceae</taxon>
        <taxon>Oceanobacillus</taxon>
    </lineage>
</organism>
<feature type="binding site" evidence="12">
    <location>
        <position position="278"/>
    </location>
    <ligand>
        <name>K(+)</name>
        <dbReference type="ChEBI" id="CHEBI:29103"/>
    </ligand>
</feature>
<feature type="binding site" evidence="12">
    <location>
        <position position="186"/>
    </location>
    <ligand>
        <name>ATP</name>
        <dbReference type="ChEBI" id="CHEBI:30616"/>
    </ligand>
</feature>
<comment type="caution">
    <text evidence="12">Lacks conserved residue(s) required for the propagation of feature annotation.</text>
</comment>
<comment type="subcellular location">
    <subcellularLocation>
        <location evidence="12">Cytoplasm</location>
    </subcellularLocation>
</comment>
<keyword evidence="12" id="KW-0963">Cytoplasm</keyword>
<feature type="binding site" evidence="12">
    <location>
        <begin position="42"/>
        <end position="46"/>
    </location>
    <ligand>
        <name>substrate</name>
    </ligand>
</feature>
<keyword evidence="15" id="KW-1185">Reference proteome</keyword>
<comment type="similarity">
    <text evidence="12">Belongs to the carbohydrate kinase PfkB family. Ribokinase subfamily.</text>
</comment>
<feature type="binding site" evidence="12">
    <location>
        <position position="276"/>
    </location>
    <ligand>
        <name>K(+)</name>
        <dbReference type="ChEBI" id="CHEBI:29103"/>
    </ligand>
</feature>
<comment type="similarity">
    <text evidence="1">Belongs to the carbohydrate kinase pfkB family.</text>
</comment>
<keyword evidence="7 12" id="KW-0418">Kinase</keyword>
<comment type="cofactor">
    <cofactor evidence="12">
        <name>Mg(2+)</name>
        <dbReference type="ChEBI" id="CHEBI:18420"/>
    </cofactor>
    <text evidence="12">Requires a divalent cation, most likely magnesium in vivo, as an electrophilic catalyst to aid phosphoryl group transfer. It is the chelate of the metal and the nucleotide that is the actual substrate.</text>
</comment>
<dbReference type="PROSITE" id="PS00584">
    <property type="entry name" value="PFKB_KINASES_2"/>
    <property type="match status" value="1"/>
</dbReference>
<evidence type="ECO:0000256" key="9">
    <source>
        <dbReference type="ARBA" id="ARBA00022842"/>
    </source>
</evidence>
<dbReference type="PROSITE" id="PS00583">
    <property type="entry name" value="PFKB_KINASES_1"/>
    <property type="match status" value="1"/>
</dbReference>
<dbReference type="InterPro" id="IPR002139">
    <property type="entry name" value="Ribo/fructo_kinase"/>
</dbReference>
<keyword evidence="4 12" id="KW-0808">Transferase</keyword>
<dbReference type="InterPro" id="IPR011877">
    <property type="entry name" value="Ribokinase"/>
</dbReference>
<feature type="binding site" evidence="12">
    <location>
        <position position="273"/>
    </location>
    <ligand>
        <name>K(+)</name>
        <dbReference type="ChEBI" id="CHEBI:29103"/>
    </ligand>
</feature>
<sequence length="299" mass="32476">MGREPIITVIGSINMDLVVSVDRKPNRGETVKGESFDTLPGGKGANQAIALARLGATVNMVGMVGDDAFGYELKSNLEKENVQVEAVGVTEGISTGVAVITIAENDNSIAVVSGANEKVTPAYIREYEKIIKQSDIVLTQFEVPISTVEEAAMICEKHGIPIVLNPAPFEKLSDSLLDKVTYLTPNQHEYELIKGYKRYFENDYQSKLIITKGEVGAVFFENEKPQIVSAFTVQPIDTTGAGDTFNSAFTYMMTKTNNIEEACRFSNAAAALSVLKKGAQLGMPTKEEVNSFLSEQQSE</sequence>
<dbReference type="RefSeq" id="WP_341173410.1">
    <property type="nucleotide sequence ID" value="NZ_JBHSFT010000001.1"/>
</dbReference>
<comment type="catalytic activity">
    <reaction evidence="12">
        <text>D-ribose + ATP = D-ribose 5-phosphate + ADP + H(+)</text>
        <dbReference type="Rhea" id="RHEA:13697"/>
        <dbReference type="ChEBI" id="CHEBI:15378"/>
        <dbReference type="ChEBI" id="CHEBI:30616"/>
        <dbReference type="ChEBI" id="CHEBI:47013"/>
        <dbReference type="ChEBI" id="CHEBI:78346"/>
        <dbReference type="ChEBI" id="CHEBI:456216"/>
        <dbReference type="EC" id="2.7.1.15"/>
    </reaction>
</comment>
<comment type="function">
    <text evidence="12">Catalyzes the phosphorylation of ribose at O-5 in a reaction requiring ATP and magnesium. The resulting D-ribose-5-phosphate can then be used either for sythesis of nucleotides, histidine, and tryptophan, or as a component of the pentose phosphate pathway.</text>
</comment>
<dbReference type="Pfam" id="PF00294">
    <property type="entry name" value="PfkB"/>
    <property type="match status" value="1"/>
</dbReference>
<name>A0ABV9JSG0_9BACI</name>
<dbReference type="SUPFAM" id="SSF53613">
    <property type="entry name" value="Ribokinase-like"/>
    <property type="match status" value="1"/>
</dbReference>
<evidence type="ECO:0000256" key="4">
    <source>
        <dbReference type="ARBA" id="ARBA00022679"/>
    </source>
</evidence>
<evidence type="ECO:0000256" key="10">
    <source>
        <dbReference type="ARBA" id="ARBA00022958"/>
    </source>
</evidence>
<evidence type="ECO:0000256" key="8">
    <source>
        <dbReference type="ARBA" id="ARBA00022840"/>
    </source>
</evidence>
<dbReference type="CDD" id="cd01174">
    <property type="entry name" value="ribokinase"/>
    <property type="match status" value="1"/>
</dbReference>
<dbReference type="InterPro" id="IPR002173">
    <property type="entry name" value="Carboh/pur_kinase_PfkB_CS"/>
</dbReference>
<gene>
    <name evidence="12 14" type="primary">rbsK</name>
    <name evidence="14" type="ORF">ACFO3P_00175</name>
</gene>
<evidence type="ECO:0000313" key="15">
    <source>
        <dbReference type="Proteomes" id="UP001595988"/>
    </source>
</evidence>
<dbReference type="PRINTS" id="PR00990">
    <property type="entry name" value="RIBOKINASE"/>
</dbReference>
<dbReference type="Proteomes" id="UP001595988">
    <property type="component" value="Unassembled WGS sequence"/>
</dbReference>
<dbReference type="PANTHER" id="PTHR10584:SF166">
    <property type="entry name" value="RIBOKINASE"/>
    <property type="match status" value="1"/>
</dbReference>
<feature type="binding site" evidence="12">
    <location>
        <position position="142"/>
    </location>
    <ligand>
        <name>substrate</name>
    </ligand>
</feature>
<dbReference type="EMBL" id="JBHSFT010000001">
    <property type="protein sequence ID" value="MFC4660647.1"/>
    <property type="molecule type" value="Genomic_DNA"/>
</dbReference>
<evidence type="ECO:0000256" key="3">
    <source>
        <dbReference type="ARBA" id="ARBA00016943"/>
    </source>
</evidence>
<comment type="pathway">
    <text evidence="12">Carbohydrate metabolism; D-ribose degradation; D-ribose 5-phosphate from beta-D-ribopyranose: step 2/2.</text>
</comment>
<protein>
    <recommendedName>
        <fullName evidence="3 12">Ribokinase</fullName>
        <shortName evidence="12">RK</shortName>
        <ecNumber evidence="2 12">2.7.1.15</ecNumber>
    </recommendedName>
</protein>
<feature type="binding site" evidence="12">
    <location>
        <position position="237"/>
    </location>
    <ligand>
        <name>K(+)</name>
        <dbReference type="ChEBI" id="CHEBI:29103"/>
    </ligand>
</feature>
<dbReference type="NCBIfam" id="TIGR02152">
    <property type="entry name" value="D_ribokin_bact"/>
    <property type="match status" value="1"/>
</dbReference>
<evidence type="ECO:0000256" key="2">
    <source>
        <dbReference type="ARBA" id="ARBA00012035"/>
    </source>
</evidence>
<reference evidence="15" key="1">
    <citation type="journal article" date="2019" name="Int. J. Syst. Evol. Microbiol.">
        <title>The Global Catalogue of Microorganisms (GCM) 10K type strain sequencing project: providing services to taxonomists for standard genome sequencing and annotation.</title>
        <authorList>
            <consortium name="The Broad Institute Genomics Platform"/>
            <consortium name="The Broad Institute Genome Sequencing Center for Infectious Disease"/>
            <person name="Wu L."/>
            <person name="Ma J."/>
        </authorList>
    </citation>
    <scope>NUCLEOTIDE SEQUENCE [LARGE SCALE GENOMIC DNA]</scope>
    <source>
        <strain evidence="15">CCUG 37257</strain>
    </source>
</reference>
<dbReference type="InterPro" id="IPR029056">
    <property type="entry name" value="Ribokinase-like"/>
</dbReference>
<evidence type="ECO:0000256" key="1">
    <source>
        <dbReference type="ARBA" id="ARBA00005380"/>
    </source>
</evidence>
<feature type="binding site" evidence="12">
    <location>
        <position position="243"/>
    </location>
    <ligand>
        <name>substrate</name>
    </ligand>
</feature>
<dbReference type="GO" id="GO:0004747">
    <property type="term" value="F:ribokinase activity"/>
    <property type="evidence" value="ECO:0007669"/>
    <property type="project" value="UniProtKB-EC"/>
</dbReference>
<feature type="binding site" evidence="12">
    <location>
        <begin position="211"/>
        <end position="216"/>
    </location>
    <ligand>
        <name>ATP</name>
        <dbReference type="ChEBI" id="CHEBI:30616"/>
    </ligand>
</feature>
<dbReference type="EC" id="2.7.1.15" evidence="2 12"/>
<keyword evidence="9 12" id="KW-0460">Magnesium</keyword>
<feature type="binding site" evidence="12">
    <location>
        <position position="267"/>
    </location>
    <ligand>
        <name>ATP</name>
        <dbReference type="ChEBI" id="CHEBI:30616"/>
    </ligand>
</feature>
<dbReference type="PANTHER" id="PTHR10584">
    <property type="entry name" value="SUGAR KINASE"/>
    <property type="match status" value="1"/>
</dbReference>
<comment type="caution">
    <text evidence="14">The sequence shown here is derived from an EMBL/GenBank/DDBJ whole genome shotgun (WGS) entry which is preliminary data.</text>
</comment>
<evidence type="ECO:0000313" key="14">
    <source>
        <dbReference type="EMBL" id="MFC4660647.1"/>
    </source>
</evidence>
<comment type="activity regulation">
    <text evidence="12">Activated by a monovalent cation that binds near, but not in, the active site. The most likely occupant of the site in vivo is potassium. Ion binding induces a conformational change that may alter substrate affinity.</text>
</comment>
<feature type="domain" description="Carbohydrate kinase PfkB" evidence="13">
    <location>
        <begin position="7"/>
        <end position="285"/>
    </location>
</feature>